<keyword evidence="1" id="KW-0472">Membrane</keyword>
<dbReference type="RefSeq" id="WP_326508411.1">
    <property type="nucleotide sequence ID" value="NZ_JAWIIV010000021.1"/>
</dbReference>
<dbReference type="EMBL" id="JAWIIV010000021">
    <property type="protein sequence ID" value="MEC4721724.1"/>
    <property type="molecule type" value="Genomic_DNA"/>
</dbReference>
<comment type="caution">
    <text evidence="2">The sequence shown here is derived from an EMBL/GenBank/DDBJ whole genome shotgun (WGS) entry which is preliminary data.</text>
</comment>
<keyword evidence="3" id="KW-1185">Reference proteome</keyword>
<feature type="transmembrane region" description="Helical" evidence="1">
    <location>
        <begin position="80"/>
        <end position="101"/>
    </location>
</feature>
<evidence type="ECO:0000313" key="2">
    <source>
        <dbReference type="EMBL" id="MEC4721724.1"/>
    </source>
</evidence>
<evidence type="ECO:0000256" key="1">
    <source>
        <dbReference type="SAM" id="Phobius"/>
    </source>
</evidence>
<organism evidence="2 3">
    <name type="scientific">Noviherbaspirillum album</name>
    <dbReference type="NCBI Taxonomy" id="3080276"/>
    <lineage>
        <taxon>Bacteria</taxon>
        <taxon>Pseudomonadati</taxon>
        <taxon>Pseudomonadota</taxon>
        <taxon>Betaproteobacteria</taxon>
        <taxon>Burkholderiales</taxon>
        <taxon>Oxalobacteraceae</taxon>
        <taxon>Noviherbaspirillum</taxon>
    </lineage>
</organism>
<gene>
    <name evidence="2" type="ORF">RY831_21380</name>
</gene>
<keyword evidence="1" id="KW-1133">Transmembrane helix</keyword>
<dbReference type="Pfam" id="PF07332">
    <property type="entry name" value="Phage_holin_3_6"/>
    <property type="match status" value="1"/>
</dbReference>
<protein>
    <submittedName>
        <fullName evidence="2">Phage holin family protein</fullName>
    </submittedName>
</protein>
<accession>A0ABU6JF61</accession>
<evidence type="ECO:0000313" key="3">
    <source>
        <dbReference type="Proteomes" id="UP001352263"/>
    </source>
</evidence>
<reference evidence="2 3" key="1">
    <citation type="submission" date="2023-10" db="EMBL/GenBank/DDBJ databases">
        <title>Noviherbaspirillum sp. CPCC 100848 genome assembly.</title>
        <authorList>
            <person name="Li X.Y."/>
            <person name="Fang X.M."/>
        </authorList>
    </citation>
    <scope>NUCLEOTIDE SEQUENCE [LARGE SCALE GENOMIC DNA]</scope>
    <source>
        <strain evidence="2 3">CPCC 100848</strain>
    </source>
</reference>
<feature type="transmembrane region" description="Helical" evidence="1">
    <location>
        <begin position="45"/>
        <end position="68"/>
    </location>
</feature>
<dbReference type="Proteomes" id="UP001352263">
    <property type="component" value="Unassembled WGS sequence"/>
</dbReference>
<proteinExistence type="predicted"/>
<name>A0ABU6JF61_9BURK</name>
<keyword evidence="1" id="KW-0812">Transmembrane</keyword>
<dbReference type="InterPro" id="IPR009937">
    <property type="entry name" value="Phage_holin_3_6"/>
</dbReference>
<sequence length="134" mass="14410">MMIDKSDKSLPELISDLTRDVVDLVRQEIALARSELSTKIVHAQAALTSVAIGAAILLAGLFILLQALVKGIEMILPESVAPWLAPLIVGLTICAIGFVLLKGGASKLTADNLLPHKTMDSLKRDKNLVEEKMQ</sequence>